<dbReference type="Gene3D" id="1.10.443.10">
    <property type="entry name" value="Intergrase catalytic core"/>
    <property type="match status" value="1"/>
</dbReference>
<name>A0ABV3TPP7_9RHOB</name>
<dbReference type="InterPro" id="IPR002104">
    <property type="entry name" value="Integrase_catalytic"/>
</dbReference>
<keyword evidence="9" id="KW-1185">Reference proteome</keyword>
<accession>A0ABV3TPP7</accession>
<dbReference type="Gene3D" id="3.30.160.390">
    <property type="entry name" value="Integrase, DNA-binding domain"/>
    <property type="match status" value="1"/>
</dbReference>
<evidence type="ECO:0000256" key="5">
    <source>
        <dbReference type="PROSITE-ProRule" id="PRU01248"/>
    </source>
</evidence>
<evidence type="ECO:0000256" key="1">
    <source>
        <dbReference type="ARBA" id="ARBA00008857"/>
    </source>
</evidence>
<evidence type="ECO:0000259" key="7">
    <source>
        <dbReference type="PROSITE" id="PS51900"/>
    </source>
</evidence>
<dbReference type="Pfam" id="PF13356">
    <property type="entry name" value="Arm-DNA-bind_3"/>
    <property type="match status" value="1"/>
</dbReference>
<evidence type="ECO:0000313" key="9">
    <source>
        <dbReference type="Proteomes" id="UP001557465"/>
    </source>
</evidence>
<protein>
    <submittedName>
        <fullName evidence="8">Tyrosine-type recombinase/integrase</fullName>
    </submittedName>
</protein>
<dbReference type="InterPro" id="IPR013762">
    <property type="entry name" value="Integrase-like_cat_sf"/>
</dbReference>
<comment type="similarity">
    <text evidence="1">Belongs to the 'phage' integrase family.</text>
</comment>
<keyword evidence="4" id="KW-0233">DNA recombination</keyword>
<dbReference type="EMBL" id="JBFRYC010000018">
    <property type="protein sequence ID" value="MEX1663547.1"/>
    <property type="molecule type" value="Genomic_DNA"/>
</dbReference>
<dbReference type="Pfam" id="PF00589">
    <property type="entry name" value="Phage_integrase"/>
    <property type="match status" value="1"/>
</dbReference>
<evidence type="ECO:0000256" key="4">
    <source>
        <dbReference type="ARBA" id="ARBA00023172"/>
    </source>
</evidence>
<keyword evidence="3 5" id="KW-0238">DNA-binding</keyword>
<dbReference type="PANTHER" id="PTHR30629:SF2">
    <property type="entry name" value="PROPHAGE INTEGRASE INTS-RELATED"/>
    <property type="match status" value="1"/>
</dbReference>
<dbReference type="PROSITE" id="PS51900">
    <property type="entry name" value="CB"/>
    <property type="match status" value="1"/>
</dbReference>
<dbReference type="SUPFAM" id="SSF56349">
    <property type="entry name" value="DNA breaking-rejoining enzymes"/>
    <property type="match status" value="1"/>
</dbReference>
<feature type="domain" description="Core-binding (CB)" evidence="7">
    <location>
        <begin position="111"/>
        <end position="192"/>
    </location>
</feature>
<sequence length="441" mass="48546">MGDKVGDRHMSVRDSNRRAARPLSAAFVRTVREPGKYHDGGGLGLILRVEASGSRRWVQRIVVLGRRREIGLGSPPIVTLAAAREAALENKRTAQAGEDPLALRRHSRAFITFATAAEHAIAAKSGEFRSDKHLKQWRSTLDTYALPVLGSLPVGQVNTADVLRVLQPIWKEKTETASRLRGRIEAVLSWATAAGHREGENAARWKGNLSELLAKPRRIANTVHHPALASSDTSAWYAALQHRNGTAAQALEFLALTAARSGEVRGMTWAEVDFENSVWIVPAGRMKARREHRVPLTARARVLLERMSEAKEFGAHDKTSIVFAAPRGGMLSDMSISAVMKRMHEAEINAGRVGWIDRASGRPAVPHGLRSTFRDWAAELGYPRDMAEMALAHDVGSVVERAYRRSDMLERRRAMMSKWADFLEGDASNADVTQISSAGGR</sequence>
<dbReference type="InterPro" id="IPR050808">
    <property type="entry name" value="Phage_Integrase"/>
</dbReference>
<keyword evidence="2" id="KW-0229">DNA integration</keyword>
<dbReference type="PROSITE" id="PS51898">
    <property type="entry name" value="TYR_RECOMBINASE"/>
    <property type="match status" value="1"/>
</dbReference>
<evidence type="ECO:0000256" key="3">
    <source>
        <dbReference type="ARBA" id="ARBA00023125"/>
    </source>
</evidence>
<dbReference type="InterPro" id="IPR011010">
    <property type="entry name" value="DNA_brk_join_enz"/>
</dbReference>
<organism evidence="8 9">
    <name type="scientific">Thioclava arctica</name>
    <dbReference type="NCBI Taxonomy" id="3238301"/>
    <lineage>
        <taxon>Bacteria</taxon>
        <taxon>Pseudomonadati</taxon>
        <taxon>Pseudomonadota</taxon>
        <taxon>Alphaproteobacteria</taxon>
        <taxon>Rhodobacterales</taxon>
        <taxon>Paracoccaceae</taxon>
        <taxon>Thioclava</taxon>
    </lineage>
</organism>
<dbReference type="InterPro" id="IPR010998">
    <property type="entry name" value="Integrase_recombinase_N"/>
</dbReference>
<dbReference type="InterPro" id="IPR025166">
    <property type="entry name" value="Integrase_DNA_bind_dom"/>
</dbReference>
<dbReference type="InterPro" id="IPR038488">
    <property type="entry name" value="Integrase_DNA-bd_sf"/>
</dbReference>
<reference evidence="8 9" key="1">
    <citation type="journal article" date="2011" name="Int. J. Syst. Evol. Microbiol.">
        <title>Zhongshania antarctica gen. nov., sp. nov. and Zhongshania guokunii sp. nov., gammaproteobacteria respectively isolated from coastal attached (fast) ice and surface seawater of the Antarctic.</title>
        <authorList>
            <person name="Li H.J."/>
            <person name="Zhang X.Y."/>
            <person name="Chen C.X."/>
            <person name="Zhang Y.J."/>
            <person name="Gao Z.M."/>
            <person name="Yu Y."/>
            <person name="Chen X.L."/>
            <person name="Chen B."/>
            <person name="Zhang Y.Z."/>
        </authorList>
    </citation>
    <scope>NUCLEOTIDE SEQUENCE [LARGE SCALE GENOMIC DNA]</scope>
    <source>
        <strain evidence="8 9">15-R06ZXC-3</strain>
    </source>
</reference>
<dbReference type="Gene3D" id="1.10.150.130">
    <property type="match status" value="1"/>
</dbReference>
<dbReference type="Pfam" id="PF22022">
    <property type="entry name" value="Phage_int_M"/>
    <property type="match status" value="1"/>
</dbReference>
<dbReference type="PANTHER" id="PTHR30629">
    <property type="entry name" value="PROPHAGE INTEGRASE"/>
    <property type="match status" value="1"/>
</dbReference>
<comment type="caution">
    <text evidence="8">The sequence shown here is derived from an EMBL/GenBank/DDBJ whole genome shotgun (WGS) entry which is preliminary data.</text>
</comment>
<dbReference type="InterPro" id="IPR044068">
    <property type="entry name" value="CB"/>
</dbReference>
<evidence type="ECO:0000259" key="6">
    <source>
        <dbReference type="PROSITE" id="PS51898"/>
    </source>
</evidence>
<dbReference type="InterPro" id="IPR053876">
    <property type="entry name" value="Phage_int_M"/>
</dbReference>
<evidence type="ECO:0000256" key="2">
    <source>
        <dbReference type="ARBA" id="ARBA00022908"/>
    </source>
</evidence>
<evidence type="ECO:0000313" key="8">
    <source>
        <dbReference type="EMBL" id="MEX1663547.1"/>
    </source>
</evidence>
<gene>
    <name evidence="8" type="ORF">AB4874_18310</name>
</gene>
<proteinExistence type="inferred from homology"/>
<feature type="domain" description="Tyr recombinase" evidence="6">
    <location>
        <begin position="223"/>
        <end position="416"/>
    </location>
</feature>
<dbReference type="CDD" id="cd00801">
    <property type="entry name" value="INT_P4_C"/>
    <property type="match status" value="1"/>
</dbReference>
<dbReference type="Proteomes" id="UP001557465">
    <property type="component" value="Unassembled WGS sequence"/>
</dbReference>